<organism evidence="5 6">
    <name type="scientific">Psychrobacter saeujeotis</name>
    <dbReference type="NCBI Taxonomy" id="3143436"/>
    <lineage>
        <taxon>Bacteria</taxon>
        <taxon>Pseudomonadati</taxon>
        <taxon>Pseudomonadota</taxon>
        <taxon>Gammaproteobacteria</taxon>
        <taxon>Moraxellales</taxon>
        <taxon>Moraxellaceae</taxon>
        <taxon>Psychrobacter</taxon>
    </lineage>
</organism>
<dbReference type="InterPro" id="IPR001732">
    <property type="entry name" value="UDP-Glc/GDP-Man_DH_N"/>
</dbReference>
<dbReference type="SUPFAM" id="SSF48179">
    <property type="entry name" value="6-phosphogluconate dehydrogenase C-terminal domain-like"/>
    <property type="match status" value="1"/>
</dbReference>
<comment type="similarity">
    <text evidence="3">Belongs to the UDP-glucose/GDP-mannose dehydrogenase family.</text>
</comment>
<keyword evidence="2" id="KW-0520">NAD</keyword>
<dbReference type="PANTHER" id="PTHR43491:SF1">
    <property type="entry name" value="UDP-N-ACETYL-D-MANNOSAMINE DEHYDROGENASE"/>
    <property type="match status" value="1"/>
</dbReference>
<evidence type="ECO:0000256" key="2">
    <source>
        <dbReference type="ARBA" id="ARBA00023027"/>
    </source>
</evidence>
<dbReference type="Pfam" id="PF03721">
    <property type="entry name" value="UDPG_MGDP_dh_N"/>
    <property type="match status" value="1"/>
</dbReference>
<dbReference type="InterPro" id="IPR028359">
    <property type="entry name" value="UDP_ManNAc/GlcNAc_DH"/>
</dbReference>
<evidence type="ECO:0000256" key="3">
    <source>
        <dbReference type="PIRNR" id="PIRNR000124"/>
    </source>
</evidence>
<dbReference type="SUPFAM" id="SSF51735">
    <property type="entry name" value="NAD(P)-binding Rossmann-fold domains"/>
    <property type="match status" value="1"/>
</dbReference>
<dbReference type="InterPro" id="IPR017476">
    <property type="entry name" value="UDP-Glc/GDP-Man"/>
</dbReference>
<dbReference type="SUPFAM" id="SSF52413">
    <property type="entry name" value="UDP-glucose/GDP-mannose dehydrogenase C-terminal domain"/>
    <property type="match status" value="1"/>
</dbReference>
<accession>A0ABU9X8V7</accession>
<dbReference type="InterPro" id="IPR014026">
    <property type="entry name" value="UDP-Glc/GDP-Man_DH_dimer"/>
</dbReference>
<evidence type="ECO:0000313" key="6">
    <source>
        <dbReference type="Proteomes" id="UP001461960"/>
    </source>
</evidence>
<dbReference type="EC" id="1.1.1.336" evidence="5"/>
<dbReference type="InterPro" id="IPR036291">
    <property type="entry name" value="NAD(P)-bd_dom_sf"/>
</dbReference>
<dbReference type="InterPro" id="IPR014027">
    <property type="entry name" value="UDP-Glc/GDP-Man_DH_C"/>
</dbReference>
<keyword evidence="6" id="KW-1185">Reference proteome</keyword>
<dbReference type="RefSeq" id="WP_299218655.1">
    <property type="nucleotide sequence ID" value="NZ_JBDGHN010000005.1"/>
</dbReference>
<proteinExistence type="inferred from homology"/>
<dbReference type="Pfam" id="PF03720">
    <property type="entry name" value="UDPG_MGDP_dh_C"/>
    <property type="match status" value="1"/>
</dbReference>
<dbReference type="NCBIfam" id="NF008286">
    <property type="entry name" value="PRK11064.1"/>
    <property type="match status" value="1"/>
</dbReference>
<sequence length="414" mass="45248">MKNICVFGLGYIGLPTAAMFAHHGANVVGVDVNQHAVDTINQGKIHIVEPGLETIVKKAVDNGNLKANLTPVHSDAYLIAVPTPFKGEDHTPDLSYIQAVSKALAPLLEKGNIVILESTSPVGATEQMVAWLAEARPDLTFPKYHEPDVEADIYVAYCPERVLPGKVVEELISNDRIIGGMTKESTKKAQEVYRIFVEGELLATNSRTAEMVKLTENASRDVSIAFANELSIISDKLDINVWELIELANHHPRVNILQPGAGVGGHCIAVDPWFIVNQNPDEAKIIRTAREINDYKPEWVIEKINTEVSEVQAQGISRPTVALLGLAFKPNIDDLRESPAVNIAQKMLEMNQAEILLVEPNIKQLPKKLATGNLVSLDVAIEQADVLVVLVAHDEFKKEQLSSNARVVDVVSGL</sequence>
<dbReference type="Proteomes" id="UP001461960">
    <property type="component" value="Unassembled WGS sequence"/>
</dbReference>
<dbReference type="InterPro" id="IPR036220">
    <property type="entry name" value="UDP-Glc/GDP-Man_DH_C_sf"/>
</dbReference>
<evidence type="ECO:0000313" key="5">
    <source>
        <dbReference type="EMBL" id="MEN2751833.1"/>
    </source>
</evidence>
<dbReference type="PANTHER" id="PTHR43491">
    <property type="entry name" value="UDP-N-ACETYL-D-MANNOSAMINE DEHYDROGENASE"/>
    <property type="match status" value="1"/>
</dbReference>
<dbReference type="InterPro" id="IPR008927">
    <property type="entry name" value="6-PGluconate_DH-like_C_sf"/>
</dbReference>
<dbReference type="PIRSF" id="PIRSF000124">
    <property type="entry name" value="UDPglc_GDPman_dh"/>
    <property type="match status" value="1"/>
</dbReference>
<dbReference type="EMBL" id="JBDGHN010000005">
    <property type="protein sequence ID" value="MEN2751833.1"/>
    <property type="molecule type" value="Genomic_DNA"/>
</dbReference>
<evidence type="ECO:0000256" key="1">
    <source>
        <dbReference type="ARBA" id="ARBA00023002"/>
    </source>
</evidence>
<name>A0ABU9X8V7_9GAMM</name>
<gene>
    <name evidence="5" type="primary">wecC</name>
    <name evidence="5" type="ORF">AAIR29_09330</name>
</gene>
<reference evidence="5 6" key="1">
    <citation type="submission" date="2024-05" db="EMBL/GenBank/DDBJ databases">
        <authorList>
            <person name="Kim H.-Y."/>
            <person name="Kim E."/>
            <person name="Cai Y."/>
            <person name="Yang S.-M."/>
            <person name="Lee W."/>
        </authorList>
    </citation>
    <scope>NUCLEOTIDE SEQUENCE [LARGE SCALE GENOMIC DNA]</scope>
    <source>
        <strain evidence="5 6">FBL11</strain>
    </source>
</reference>
<keyword evidence="1 5" id="KW-0560">Oxidoreductase</keyword>
<dbReference type="NCBIfam" id="TIGR03026">
    <property type="entry name" value="NDP-sugDHase"/>
    <property type="match status" value="1"/>
</dbReference>
<protein>
    <submittedName>
        <fullName evidence="5">UDP-N-acetyl-D-mannosamine dehydrogenase</fullName>
        <ecNumber evidence="5">1.1.1.336</ecNumber>
    </submittedName>
</protein>
<dbReference type="Gene3D" id="3.40.50.720">
    <property type="entry name" value="NAD(P)-binding Rossmann-like Domain"/>
    <property type="match status" value="2"/>
</dbReference>
<dbReference type="SMART" id="SM00984">
    <property type="entry name" value="UDPG_MGDP_dh_C"/>
    <property type="match status" value="1"/>
</dbReference>
<dbReference type="Pfam" id="PF00984">
    <property type="entry name" value="UDPG_MGDP_dh"/>
    <property type="match status" value="1"/>
</dbReference>
<comment type="caution">
    <text evidence="5">The sequence shown here is derived from an EMBL/GenBank/DDBJ whole genome shotgun (WGS) entry which is preliminary data.</text>
</comment>
<dbReference type="PIRSF" id="PIRSF500136">
    <property type="entry name" value="UDP_ManNAc_DH"/>
    <property type="match status" value="1"/>
</dbReference>
<dbReference type="GO" id="GO:0089714">
    <property type="term" value="F:UDP-N-acetyl-D-mannosamine dehydrogenase activity"/>
    <property type="evidence" value="ECO:0007669"/>
    <property type="project" value="UniProtKB-EC"/>
</dbReference>
<feature type="domain" description="UDP-glucose/GDP-mannose dehydrogenase C-terminal" evidence="4">
    <location>
        <begin position="322"/>
        <end position="410"/>
    </location>
</feature>
<evidence type="ECO:0000259" key="4">
    <source>
        <dbReference type="SMART" id="SM00984"/>
    </source>
</evidence>